<dbReference type="RefSeq" id="XP_050500221.1">
    <property type="nucleotide sequence ID" value="XM_050644264.1"/>
</dbReference>
<evidence type="ECO:0000256" key="4">
    <source>
        <dbReference type="ARBA" id="ARBA00022801"/>
    </source>
</evidence>
<dbReference type="Pfam" id="PF00112">
    <property type="entry name" value="Peptidase_C1"/>
    <property type="match status" value="1"/>
</dbReference>
<evidence type="ECO:0000256" key="6">
    <source>
        <dbReference type="ARBA" id="ARBA00023157"/>
    </source>
</evidence>
<evidence type="ECO:0000256" key="2">
    <source>
        <dbReference type="ARBA" id="ARBA00022670"/>
    </source>
</evidence>
<keyword evidence="2" id="KW-0645">Protease</keyword>
<dbReference type="GeneID" id="126880417"/>
<evidence type="ECO:0000313" key="9">
    <source>
        <dbReference type="EnsemblMetazoa" id="XP_050500220.1"/>
    </source>
</evidence>
<dbReference type="SUPFAM" id="SSF54001">
    <property type="entry name" value="Cysteine proteinases"/>
    <property type="match status" value="1"/>
</dbReference>
<dbReference type="Gene3D" id="3.90.70.10">
    <property type="entry name" value="Cysteine proteinases"/>
    <property type="match status" value="1"/>
</dbReference>
<reference evidence="9" key="1">
    <citation type="submission" date="2025-05" db="UniProtKB">
        <authorList>
            <consortium name="EnsemblMetazoa"/>
        </authorList>
    </citation>
    <scope>IDENTIFICATION</scope>
</reference>
<organism evidence="9 10">
    <name type="scientific">Diabrotica virgifera virgifera</name>
    <name type="common">western corn rootworm</name>
    <dbReference type="NCBI Taxonomy" id="50390"/>
    <lineage>
        <taxon>Eukaryota</taxon>
        <taxon>Metazoa</taxon>
        <taxon>Ecdysozoa</taxon>
        <taxon>Arthropoda</taxon>
        <taxon>Hexapoda</taxon>
        <taxon>Insecta</taxon>
        <taxon>Pterygota</taxon>
        <taxon>Neoptera</taxon>
        <taxon>Endopterygota</taxon>
        <taxon>Coleoptera</taxon>
        <taxon>Polyphaga</taxon>
        <taxon>Cucujiformia</taxon>
        <taxon>Chrysomeloidea</taxon>
        <taxon>Chrysomelidae</taxon>
        <taxon>Galerucinae</taxon>
        <taxon>Diabroticina</taxon>
        <taxon>Diabroticites</taxon>
        <taxon>Diabrotica</taxon>
    </lineage>
</organism>
<feature type="domain" description="Peptidase C1A papain C-terminal" evidence="8">
    <location>
        <begin position="79"/>
        <end position="325"/>
    </location>
</feature>
<dbReference type="PROSITE" id="PS00639">
    <property type="entry name" value="THIOL_PROTEASE_HIS"/>
    <property type="match status" value="1"/>
</dbReference>
<dbReference type="Proteomes" id="UP001652700">
    <property type="component" value="Unplaced"/>
</dbReference>
<dbReference type="Pfam" id="PF08127">
    <property type="entry name" value="Propeptide_C1"/>
    <property type="match status" value="1"/>
</dbReference>
<dbReference type="InterPro" id="IPR013128">
    <property type="entry name" value="Peptidase_C1A"/>
</dbReference>
<evidence type="ECO:0000256" key="7">
    <source>
        <dbReference type="SAM" id="SignalP"/>
    </source>
</evidence>
<keyword evidence="4" id="KW-0378">Hydrolase</keyword>
<evidence type="ECO:0000256" key="1">
    <source>
        <dbReference type="ARBA" id="ARBA00008455"/>
    </source>
</evidence>
<evidence type="ECO:0000256" key="5">
    <source>
        <dbReference type="ARBA" id="ARBA00022807"/>
    </source>
</evidence>
<feature type="signal peptide" evidence="7">
    <location>
        <begin position="1"/>
        <end position="16"/>
    </location>
</feature>
<dbReference type="RefSeq" id="XP_050500220.1">
    <property type="nucleotide sequence ID" value="XM_050644263.1"/>
</dbReference>
<dbReference type="PROSITE" id="PS00640">
    <property type="entry name" value="THIOL_PROTEASE_ASN"/>
    <property type="match status" value="1"/>
</dbReference>
<evidence type="ECO:0000313" key="10">
    <source>
        <dbReference type="Proteomes" id="UP001652700"/>
    </source>
</evidence>
<dbReference type="EnsemblMetazoa" id="XM_050644264.1">
    <property type="protein sequence ID" value="XP_050500221.1"/>
    <property type="gene ID" value="LOC126880417"/>
</dbReference>
<comment type="similarity">
    <text evidence="1">Belongs to the peptidase C1 family.</text>
</comment>
<dbReference type="PANTHER" id="PTHR12411">
    <property type="entry name" value="CYSTEINE PROTEASE FAMILY C1-RELATED"/>
    <property type="match status" value="1"/>
</dbReference>
<accession>A0ABM5JQK4</accession>
<evidence type="ECO:0000256" key="3">
    <source>
        <dbReference type="ARBA" id="ARBA00022729"/>
    </source>
</evidence>
<keyword evidence="3 7" id="KW-0732">Signal</keyword>
<sequence>MKAAFIITLLLPVVLSYTANLNPLSNEFINYINSKQSSWVAGRNFDENLSIQEMKKLLGTKKRNLGDVKGFIHSENIQVPDSFDARENWKVCSDVINTIADQSACLAGWAVAAASAMSDRRCIASQGKLKVPVSAENLMACIAFGCDGGYLEDGWWLWEANGIPTGGLYGSNQGCQPYSLPPCEHNTTGTKVQCSTLKLDTPTCRTQCNDPALNYKSELTFASGPSYSFTTVANMQKEILTNGPVETTFHLYSDFWSYKSGVYQHVAGDDLGYHSVKVLGWGVENGVPYWLAANSWNEDWGDKGLFKILRGKNEVEFEYQMMAARPKV</sequence>
<dbReference type="InterPro" id="IPR012599">
    <property type="entry name" value="Propeptide_C1A"/>
</dbReference>
<evidence type="ECO:0000259" key="8">
    <source>
        <dbReference type="SMART" id="SM00645"/>
    </source>
</evidence>
<dbReference type="InterPro" id="IPR025661">
    <property type="entry name" value="Pept_asp_AS"/>
</dbReference>
<dbReference type="InterPro" id="IPR025660">
    <property type="entry name" value="Pept_his_AS"/>
</dbReference>
<dbReference type="SMART" id="SM00645">
    <property type="entry name" value="Pept_C1"/>
    <property type="match status" value="1"/>
</dbReference>
<keyword evidence="10" id="KW-1185">Reference proteome</keyword>
<keyword evidence="5" id="KW-0788">Thiol protease</keyword>
<proteinExistence type="inferred from homology"/>
<dbReference type="InterPro" id="IPR000668">
    <property type="entry name" value="Peptidase_C1A_C"/>
</dbReference>
<protein>
    <recommendedName>
        <fullName evidence="8">Peptidase C1A papain C-terminal domain-containing protein</fullName>
    </recommendedName>
</protein>
<dbReference type="CDD" id="cd02620">
    <property type="entry name" value="Peptidase_C1A_CathepsinB"/>
    <property type="match status" value="1"/>
</dbReference>
<name>A0ABM5JQK4_DIAVI</name>
<dbReference type="InterPro" id="IPR038765">
    <property type="entry name" value="Papain-like_cys_pep_sf"/>
</dbReference>
<feature type="chain" id="PRO_5045028410" description="Peptidase C1A papain C-terminal domain-containing protein" evidence="7">
    <location>
        <begin position="17"/>
        <end position="328"/>
    </location>
</feature>
<dbReference type="EnsemblMetazoa" id="XM_050644263.1">
    <property type="protein sequence ID" value="XP_050500220.1"/>
    <property type="gene ID" value="LOC126880417"/>
</dbReference>
<keyword evidence="6" id="KW-1015">Disulfide bond</keyword>